<keyword evidence="3" id="KW-1185">Reference proteome</keyword>
<feature type="region of interest" description="Disordered" evidence="1">
    <location>
        <begin position="37"/>
        <end position="60"/>
    </location>
</feature>
<dbReference type="RefSeq" id="WP_283433038.1">
    <property type="nucleotide sequence ID" value="NZ_FXUG01000006.1"/>
</dbReference>
<protein>
    <submittedName>
        <fullName evidence="2">Uncharacterized protein</fullName>
    </submittedName>
</protein>
<accession>A0ABY1Q9B4</accession>
<evidence type="ECO:0000313" key="3">
    <source>
        <dbReference type="Proteomes" id="UP001158067"/>
    </source>
</evidence>
<gene>
    <name evidence="2" type="ORF">SAMN06265222_106296</name>
</gene>
<organism evidence="2 3">
    <name type="scientific">Neorhodopirellula lusitana</name>
    <dbReference type="NCBI Taxonomy" id="445327"/>
    <lineage>
        <taxon>Bacteria</taxon>
        <taxon>Pseudomonadati</taxon>
        <taxon>Planctomycetota</taxon>
        <taxon>Planctomycetia</taxon>
        <taxon>Pirellulales</taxon>
        <taxon>Pirellulaceae</taxon>
        <taxon>Neorhodopirellula</taxon>
    </lineage>
</organism>
<name>A0ABY1Q9B4_9BACT</name>
<sequence>MKSTEQNPNYSGRDLFYSSTRPIPLIPYRNPAPIEPGPIKPVVLNPAHQHEHRKQDSQATDIDAIRGDGFTNVQAVHPHFT</sequence>
<evidence type="ECO:0000256" key="1">
    <source>
        <dbReference type="SAM" id="MobiDB-lite"/>
    </source>
</evidence>
<proteinExistence type="predicted"/>
<reference evidence="2 3" key="1">
    <citation type="submission" date="2017-05" db="EMBL/GenBank/DDBJ databases">
        <authorList>
            <person name="Varghese N."/>
            <person name="Submissions S."/>
        </authorList>
    </citation>
    <scope>NUCLEOTIDE SEQUENCE [LARGE SCALE GENOMIC DNA]</scope>
    <source>
        <strain evidence="2 3">DSM 25457</strain>
    </source>
</reference>
<dbReference type="Proteomes" id="UP001158067">
    <property type="component" value="Unassembled WGS sequence"/>
</dbReference>
<dbReference type="EMBL" id="FXUG01000006">
    <property type="protein sequence ID" value="SMP59961.1"/>
    <property type="molecule type" value="Genomic_DNA"/>
</dbReference>
<evidence type="ECO:0000313" key="2">
    <source>
        <dbReference type="EMBL" id="SMP59961.1"/>
    </source>
</evidence>
<comment type="caution">
    <text evidence="2">The sequence shown here is derived from an EMBL/GenBank/DDBJ whole genome shotgun (WGS) entry which is preliminary data.</text>
</comment>